<dbReference type="PANTHER" id="PTHR19847">
    <property type="entry name" value="DDB1- AND CUL4-ASSOCIATED FACTOR 11"/>
    <property type="match status" value="1"/>
</dbReference>
<sequence>MEDFKRWMTAESGASLPKMQIGKMMRNREMGQYRKQPSRQEPFISNKWSNFTPSRKANLANRFFPNRDETTRVTSVALLRCFHLPNERLFTLSQDNILRFHMRQKSQRYRLLNSYNAPSRYRIITDITRSTKGDHLAYTTLDSYLYYFHVNRINEPMRWNLFHLVQPNAFSWNICSNVSFNMEDNYLFVVESGGQLGVIRIDIPRHHRFSFNAHRKDILAVGSSKCNPGIFYTAASDGLWKVWDNRSSRNVYPVQLSFTPSYNIAHIDSDSQDKYIVTTSCCGTRIDVWDLRFPANEPFENYQQQNVREAISILSSGHISIKTGRRRDEEEFFLRAKFSPQITGHRYIYVTSSIGYLYIFDIVTGEVRSFHQQGTLIYNSSWHPDNSEISCVTLSGAIITYYHREE</sequence>
<dbReference type="InterPro" id="IPR051859">
    <property type="entry name" value="DCAF"/>
</dbReference>
<dbReference type="EnsemblMetazoa" id="OVOC7601.1">
    <property type="protein sequence ID" value="OVOC7601.1"/>
    <property type="gene ID" value="WBGene00244410"/>
</dbReference>
<dbReference type="OMA" id="NDYAITH"/>
<dbReference type="InterPro" id="IPR015943">
    <property type="entry name" value="WD40/YVTN_repeat-like_dom_sf"/>
</dbReference>
<protein>
    <submittedName>
        <fullName evidence="1">Uncharacterized protein</fullName>
    </submittedName>
</protein>
<evidence type="ECO:0000313" key="1">
    <source>
        <dbReference type="EnsemblMetazoa" id="OVOC7601.1"/>
    </source>
</evidence>
<reference evidence="1" key="2">
    <citation type="submission" date="2022-06" db="UniProtKB">
        <authorList>
            <consortium name="EnsemblMetazoa"/>
        </authorList>
    </citation>
    <scope>IDENTIFICATION</scope>
</reference>
<dbReference type="InterPro" id="IPR036322">
    <property type="entry name" value="WD40_repeat_dom_sf"/>
</dbReference>
<name>A0A8R1Y0E8_ONCVO</name>
<evidence type="ECO:0000313" key="2">
    <source>
        <dbReference type="Proteomes" id="UP000024404"/>
    </source>
</evidence>
<dbReference type="EMBL" id="CMVM020000222">
    <property type="status" value="NOT_ANNOTATED_CDS"/>
    <property type="molecule type" value="Genomic_DNA"/>
</dbReference>
<organism evidence="1 2">
    <name type="scientific">Onchocerca volvulus</name>
    <dbReference type="NCBI Taxonomy" id="6282"/>
    <lineage>
        <taxon>Eukaryota</taxon>
        <taxon>Metazoa</taxon>
        <taxon>Ecdysozoa</taxon>
        <taxon>Nematoda</taxon>
        <taxon>Chromadorea</taxon>
        <taxon>Rhabditida</taxon>
        <taxon>Spirurina</taxon>
        <taxon>Spiruromorpha</taxon>
        <taxon>Filarioidea</taxon>
        <taxon>Onchocercidae</taxon>
        <taxon>Onchocerca</taxon>
    </lineage>
</organism>
<dbReference type="PANTHER" id="PTHR19847:SF7">
    <property type="entry name" value="DDB1- AND CUL4-ASSOCIATED FACTOR 11"/>
    <property type="match status" value="1"/>
</dbReference>
<dbReference type="GO" id="GO:0043161">
    <property type="term" value="P:proteasome-mediated ubiquitin-dependent protein catabolic process"/>
    <property type="evidence" value="ECO:0007669"/>
    <property type="project" value="TreeGrafter"/>
</dbReference>
<dbReference type="InterPro" id="IPR001680">
    <property type="entry name" value="WD40_rpt"/>
</dbReference>
<dbReference type="Gene3D" id="2.130.10.10">
    <property type="entry name" value="YVTN repeat-like/Quinoprotein amine dehydrogenase"/>
    <property type="match status" value="1"/>
</dbReference>
<proteinExistence type="predicted"/>
<reference evidence="2" key="1">
    <citation type="submission" date="2013-10" db="EMBL/GenBank/DDBJ databases">
        <title>Genome sequencing of Onchocerca volvulus.</title>
        <authorList>
            <person name="Cotton J."/>
            <person name="Tsai J."/>
            <person name="Stanley E."/>
            <person name="Tracey A."/>
            <person name="Holroyd N."/>
            <person name="Lustigman S."/>
            <person name="Berriman M."/>
        </authorList>
    </citation>
    <scope>NUCLEOTIDE SEQUENCE</scope>
</reference>
<dbReference type="SUPFAM" id="SSF50978">
    <property type="entry name" value="WD40 repeat-like"/>
    <property type="match status" value="1"/>
</dbReference>
<dbReference type="AlphaFoldDB" id="A0A8R1Y0E8"/>
<dbReference type="GO" id="GO:0080008">
    <property type="term" value="C:Cul4-RING E3 ubiquitin ligase complex"/>
    <property type="evidence" value="ECO:0007669"/>
    <property type="project" value="TreeGrafter"/>
</dbReference>
<keyword evidence="2" id="KW-1185">Reference proteome</keyword>
<accession>A0A8R1Y0E8</accession>
<dbReference type="SMART" id="SM00320">
    <property type="entry name" value="WD40"/>
    <property type="match status" value="2"/>
</dbReference>
<dbReference type="Proteomes" id="UP000024404">
    <property type="component" value="Unassembled WGS sequence"/>
</dbReference>